<dbReference type="SUPFAM" id="SSF55961">
    <property type="entry name" value="Bet v1-like"/>
    <property type="match status" value="1"/>
</dbReference>
<dbReference type="InterPro" id="IPR023393">
    <property type="entry name" value="START-like_dom_sf"/>
</dbReference>
<dbReference type="Pfam" id="PF10604">
    <property type="entry name" value="Polyketide_cyc2"/>
    <property type="match status" value="1"/>
</dbReference>
<proteinExistence type="predicted"/>
<gene>
    <name evidence="1" type="ORF">PghCCS26_32100</name>
</gene>
<dbReference type="InterPro" id="IPR019587">
    <property type="entry name" value="Polyketide_cyclase/dehydratase"/>
</dbReference>
<reference evidence="1 2" key="1">
    <citation type="submission" date="2023-05" db="EMBL/GenBank/DDBJ databases">
        <title>Draft genome of Paenibacillus sp. CCS26.</title>
        <authorList>
            <person name="Akita H."/>
            <person name="Shinto Y."/>
            <person name="Kimura Z."/>
        </authorList>
    </citation>
    <scope>NUCLEOTIDE SEQUENCE [LARGE SCALE GENOMIC DNA]</scope>
    <source>
        <strain evidence="1 2">CCS26</strain>
    </source>
</reference>
<sequence length="162" mass="18948">MYTRNEITINCDKETAFRYARQVENWPALLPHYRGVQFEQGGSDRGGLVMMRAVRPFKPFKWPVWWVSEMKVDEQLCSVYYKHVRGVTAGMEVEWLIEALDEKEPVKVTIIHRWLQPPLGRRLAADMIGEVFVYAIADRTLQGLKQRIEEHGNEQDIQEEVG</sequence>
<evidence type="ECO:0008006" key="3">
    <source>
        <dbReference type="Google" id="ProtNLM"/>
    </source>
</evidence>
<keyword evidence="2" id="KW-1185">Reference proteome</keyword>
<evidence type="ECO:0000313" key="2">
    <source>
        <dbReference type="Proteomes" id="UP001285921"/>
    </source>
</evidence>
<dbReference type="RefSeq" id="WP_317980557.1">
    <property type="nucleotide sequence ID" value="NZ_BTCL01000010.1"/>
</dbReference>
<evidence type="ECO:0000313" key="1">
    <source>
        <dbReference type="EMBL" id="GMK46082.1"/>
    </source>
</evidence>
<accession>A0ABQ6NPK7</accession>
<name>A0ABQ6NPK7_9BACL</name>
<dbReference type="CDD" id="cd07812">
    <property type="entry name" value="SRPBCC"/>
    <property type="match status" value="1"/>
</dbReference>
<organism evidence="1 2">
    <name type="scientific">Paenibacillus glycanilyticus</name>
    <dbReference type="NCBI Taxonomy" id="126569"/>
    <lineage>
        <taxon>Bacteria</taxon>
        <taxon>Bacillati</taxon>
        <taxon>Bacillota</taxon>
        <taxon>Bacilli</taxon>
        <taxon>Bacillales</taxon>
        <taxon>Paenibacillaceae</taxon>
        <taxon>Paenibacillus</taxon>
    </lineage>
</organism>
<dbReference type="Gene3D" id="3.30.530.20">
    <property type="match status" value="1"/>
</dbReference>
<comment type="caution">
    <text evidence="1">The sequence shown here is derived from an EMBL/GenBank/DDBJ whole genome shotgun (WGS) entry which is preliminary data.</text>
</comment>
<dbReference type="EMBL" id="BTCL01000010">
    <property type="protein sequence ID" value="GMK46082.1"/>
    <property type="molecule type" value="Genomic_DNA"/>
</dbReference>
<protein>
    <recommendedName>
        <fullName evidence="3">SRPBCC family protein</fullName>
    </recommendedName>
</protein>
<dbReference type="Proteomes" id="UP001285921">
    <property type="component" value="Unassembled WGS sequence"/>
</dbReference>